<dbReference type="EMBL" id="CAJOBB010019623">
    <property type="protein sequence ID" value="CAF4360048.1"/>
    <property type="molecule type" value="Genomic_DNA"/>
</dbReference>
<dbReference type="AlphaFoldDB" id="A0A820LMV7"/>
<comment type="caution">
    <text evidence="2">The sequence shown here is derived from an EMBL/GenBank/DDBJ whole genome shotgun (WGS) entry which is preliminary data.</text>
</comment>
<dbReference type="Proteomes" id="UP000663868">
    <property type="component" value="Unassembled WGS sequence"/>
</dbReference>
<sequence length="206" mass="23776">MDQFENIMSQADRDIARQLREHFQKIRSDPQQMLSDFKRYFDLIQRDTIRQELAPERELLLKQFENDLKTSTDDFQNLTSGGKKSNTQGGNRTAIAVALDTSRQIEAKTLINDGNKLVSDLSGFARVASSAKQLKQDIIKWRKDKFKEWCQDTIRAIDDPSQALSLETSGRLMEIDSRDGKLRVLYGDRLTNLLNEVRQLSSLDYE</sequence>
<protein>
    <recommendedName>
        <fullName evidence="1">Dynein heavy chain tail domain-containing protein</fullName>
    </recommendedName>
</protein>
<name>A0A820LMV7_9BILA</name>
<dbReference type="PANTHER" id="PTHR46532:SF15">
    <property type="entry name" value="CYTOPLASMIC DYNEIN 2 HEAVY CHAIN 1"/>
    <property type="match status" value="1"/>
</dbReference>
<proteinExistence type="predicted"/>
<dbReference type="Pfam" id="PF08385">
    <property type="entry name" value="DHC_N1"/>
    <property type="match status" value="1"/>
</dbReference>
<evidence type="ECO:0000313" key="2">
    <source>
        <dbReference type="EMBL" id="CAF4360048.1"/>
    </source>
</evidence>
<evidence type="ECO:0000313" key="3">
    <source>
        <dbReference type="Proteomes" id="UP000663868"/>
    </source>
</evidence>
<feature type="domain" description="Dynein heavy chain tail" evidence="1">
    <location>
        <begin position="1"/>
        <end position="205"/>
    </location>
</feature>
<dbReference type="GO" id="GO:0051959">
    <property type="term" value="F:dynein light intermediate chain binding"/>
    <property type="evidence" value="ECO:0007669"/>
    <property type="project" value="InterPro"/>
</dbReference>
<accession>A0A820LMV7</accession>
<gene>
    <name evidence="2" type="ORF">KXQ929_LOCUS48760</name>
</gene>
<organism evidence="2 3">
    <name type="scientific">Adineta steineri</name>
    <dbReference type="NCBI Taxonomy" id="433720"/>
    <lineage>
        <taxon>Eukaryota</taxon>
        <taxon>Metazoa</taxon>
        <taxon>Spiralia</taxon>
        <taxon>Gnathifera</taxon>
        <taxon>Rotifera</taxon>
        <taxon>Eurotatoria</taxon>
        <taxon>Bdelloidea</taxon>
        <taxon>Adinetida</taxon>
        <taxon>Adinetidae</taxon>
        <taxon>Adineta</taxon>
    </lineage>
</organism>
<dbReference type="GO" id="GO:0007018">
    <property type="term" value="P:microtubule-based movement"/>
    <property type="evidence" value="ECO:0007669"/>
    <property type="project" value="InterPro"/>
</dbReference>
<dbReference type="InterPro" id="IPR026983">
    <property type="entry name" value="DHC"/>
</dbReference>
<dbReference type="GO" id="GO:0005858">
    <property type="term" value="C:axonemal dynein complex"/>
    <property type="evidence" value="ECO:0007669"/>
    <property type="project" value="TreeGrafter"/>
</dbReference>
<dbReference type="InterPro" id="IPR013594">
    <property type="entry name" value="Dynein_heavy_tail"/>
</dbReference>
<dbReference type="PANTHER" id="PTHR46532">
    <property type="entry name" value="MALE FERTILITY FACTOR KL5"/>
    <property type="match status" value="1"/>
</dbReference>
<reference evidence="2" key="1">
    <citation type="submission" date="2021-02" db="EMBL/GenBank/DDBJ databases">
        <authorList>
            <person name="Nowell W R."/>
        </authorList>
    </citation>
    <scope>NUCLEOTIDE SEQUENCE</scope>
</reference>
<dbReference type="GO" id="GO:0045505">
    <property type="term" value="F:dynein intermediate chain binding"/>
    <property type="evidence" value="ECO:0007669"/>
    <property type="project" value="InterPro"/>
</dbReference>
<evidence type="ECO:0000259" key="1">
    <source>
        <dbReference type="Pfam" id="PF08385"/>
    </source>
</evidence>
<feature type="non-terminal residue" evidence="2">
    <location>
        <position position="1"/>
    </location>
</feature>